<keyword evidence="2" id="KW-1185">Reference proteome</keyword>
<dbReference type="EMBL" id="LGSS01000058">
    <property type="protein sequence ID" value="KNF06940.1"/>
    <property type="molecule type" value="Genomic_DNA"/>
</dbReference>
<sequence length="79" mass="9425">TIVLFYLFKKGKDRLAKKIVLDLVVEAEKYFGSDKGKRKKQYVIREVYRRFPILNVLLPRKKLDDLIEKCVIELKKVLD</sequence>
<proteinExistence type="predicted"/>
<evidence type="ECO:0000313" key="1">
    <source>
        <dbReference type="EMBL" id="KNF06940.1"/>
    </source>
</evidence>
<comment type="caution">
    <text evidence="1">The sequence shown here is derived from an EMBL/GenBank/DDBJ whole genome shotgun (WGS) entry which is preliminary data.</text>
</comment>
<dbReference type="Proteomes" id="UP000037267">
    <property type="component" value="Unassembled WGS sequence"/>
</dbReference>
<dbReference type="STRING" id="1503.CLPU_58c00030"/>
<evidence type="ECO:0000313" key="2">
    <source>
        <dbReference type="Proteomes" id="UP000037267"/>
    </source>
</evidence>
<accession>A0A0L0W6Q2</accession>
<protein>
    <submittedName>
        <fullName evidence="1">Uncharacterized protein</fullName>
    </submittedName>
</protein>
<feature type="non-terminal residue" evidence="1">
    <location>
        <position position="1"/>
    </location>
</feature>
<dbReference type="RefSeq" id="WP_157857751.1">
    <property type="nucleotide sequence ID" value="NZ_LGSS01000058.1"/>
</dbReference>
<reference evidence="2" key="1">
    <citation type="submission" date="2015-07" db="EMBL/GenBank/DDBJ databases">
        <title>Draft genome sequence of the purine-degrading Gottschalkia purinilyticum DSM 1384 (formerly Clostridium purinilyticum).</title>
        <authorList>
            <person name="Poehlein A."/>
            <person name="Schiel-Bengelsdorf B."/>
            <person name="Bengelsdorf F.R."/>
            <person name="Daniel R."/>
            <person name="Duerre P."/>
        </authorList>
    </citation>
    <scope>NUCLEOTIDE SEQUENCE [LARGE SCALE GENOMIC DNA]</scope>
    <source>
        <strain evidence="2">DSM 1384</strain>
    </source>
</reference>
<dbReference type="AlphaFoldDB" id="A0A0L0W6Q2"/>
<organism evidence="1 2">
    <name type="scientific">Gottschalkia purinilytica</name>
    <name type="common">Clostridium purinilyticum</name>
    <dbReference type="NCBI Taxonomy" id="1503"/>
    <lineage>
        <taxon>Bacteria</taxon>
        <taxon>Bacillati</taxon>
        <taxon>Bacillota</taxon>
        <taxon>Tissierellia</taxon>
        <taxon>Tissierellales</taxon>
        <taxon>Gottschalkiaceae</taxon>
        <taxon>Gottschalkia</taxon>
    </lineage>
</organism>
<name>A0A0L0W6Q2_GOTPU</name>
<dbReference type="OrthoDB" id="1957223at2"/>
<gene>
    <name evidence="1" type="ORF">CLPU_58c00030</name>
</gene>